<proteinExistence type="predicted"/>
<dbReference type="EMBL" id="CP020919">
    <property type="protein sequence ID" value="AWG26879.1"/>
    <property type="molecule type" value="Genomic_DNA"/>
</dbReference>
<dbReference type="KEGG" id="fki:FK004_17405"/>
<name>A0A2S1LT21_9FLAO</name>
<reference evidence="1 2" key="1">
    <citation type="submission" date="2017-04" db="EMBL/GenBank/DDBJ databases">
        <title>Complete genome sequence of Flavobacterium kingsejong AJ004.</title>
        <authorList>
            <person name="Lee P.C."/>
        </authorList>
    </citation>
    <scope>NUCLEOTIDE SEQUENCE [LARGE SCALE GENOMIC DNA]</scope>
    <source>
        <strain evidence="1 2">AJ004</strain>
    </source>
</reference>
<evidence type="ECO:0000313" key="2">
    <source>
        <dbReference type="Proteomes" id="UP000244677"/>
    </source>
</evidence>
<protein>
    <submittedName>
        <fullName evidence="1">Uncharacterized protein</fullName>
    </submittedName>
</protein>
<dbReference type="AlphaFoldDB" id="A0A2S1LT21"/>
<dbReference type="Proteomes" id="UP000244677">
    <property type="component" value="Chromosome"/>
</dbReference>
<sequence>MKNMGYKDFEIEPYTFTVKEFNDKDIYLMIEKKYAENFHRISKIGTFDEITAVQKKQMEILEKANKSTGEKFWKVQAIQMDGSDTLHNKIIYIDNDNKVVDNYNIK</sequence>
<organism evidence="1 2">
    <name type="scientific">Flavobacterium kingsejongi</name>
    <dbReference type="NCBI Taxonomy" id="1678728"/>
    <lineage>
        <taxon>Bacteria</taxon>
        <taxon>Pseudomonadati</taxon>
        <taxon>Bacteroidota</taxon>
        <taxon>Flavobacteriia</taxon>
        <taxon>Flavobacteriales</taxon>
        <taxon>Flavobacteriaceae</taxon>
        <taxon>Flavobacterium</taxon>
    </lineage>
</organism>
<gene>
    <name evidence="1" type="ORF">FK004_17405</name>
</gene>
<keyword evidence="2" id="KW-1185">Reference proteome</keyword>
<evidence type="ECO:0000313" key="1">
    <source>
        <dbReference type="EMBL" id="AWG26879.1"/>
    </source>
</evidence>
<accession>A0A2S1LT21</accession>